<keyword evidence="3" id="KW-1185">Reference proteome</keyword>
<evidence type="ECO:0000313" key="2">
    <source>
        <dbReference type="EMBL" id="NZA25082.1"/>
    </source>
</evidence>
<dbReference type="InterPro" id="IPR014914">
    <property type="entry name" value="RES_dom"/>
</dbReference>
<dbReference type="AlphaFoldDB" id="A0A853J8I4"/>
<dbReference type="EMBL" id="JACCKA010000012">
    <property type="protein sequence ID" value="NZA25082.1"/>
    <property type="molecule type" value="Genomic_DNA"/>
</dbReference>
<dbReference type="RefSeq" id="WP_180676890.1">
    <property type="nucleotide sequence ID" value="NZ_JACCKA010000012.1"/>
</dbReference>
<comment type="caution">
    <text evidence="2">The sequence shown here is derived from an EMBL/GenBank/DDBJ whole genome shotgun (WGS) entry which is preliminary data.</text>
</comment>
<feature type="domain" description="RES" evidence="1">
    <location>
        <begin position="69"/>
        <end position="197"/>
    </location>
</feature>
<name>A0A853J8I4_9GAMM</name>
<protein>
    <submittedName>
        <fullName evidence="2">RES family NAD+ phosphorylase</fullName>
    </submittedName>
</protein>
<accession>A0A853J8I4</accession>
<dbReference type="Proteomes" id="UP000578091">
    <property type="component" value="Unassembled WGS sequence"/>
</dbReference>
<dbReference type="Pfam" id="PF08808">
    <property type="entry name" value="RES"/>
    <property type="match status" value="1"/>
</dbReference>
<gene>
    <name evidence="2" type="ORF">H0E84_01670</name>
</gene>
<evidence type="ECO:0000259" key="1">
    <source>
        <dbReference type="SMART" id="SM00953"/>
    </source>
</evidence>
<sequence>MPLYDRLTDFDGRLLRNITSLRVAEDLFDDLVDDGAGRAAALAADLRMRPERTGVVERGLHYSQAIGYPFTSDGTVASRYGDGSIRVWYGALDEATGVAETCWHQLRQLSAIEGVTRPVARYRAVYEVRARGLFLELRGKEHEHPELLDDDYGATQAIGKHATAQGLPGLLYPSARWPDGSCLAAFRAEPLSQPRLQYYLTYRIDVAAQTVTVERRPGVVERQLHLSELQRNR</sequence>
<dbReference type="SMART" id="SM00953">
    <property type="entry name" value="RES"/>
    <property type="match status" value="1"/>
</dbReference>
<organism evidence="2 3">
    <name type="scientific">Luteimonas salinisoli</name>
    <dbReference type="NCBI Taxonomy" id="2752307"/>
    <lineage>
        <taxon>Bacteria</taxon>
        <taxon>Pseudomonadati</taxon>
        <taxon>Pseudomonadota</taxon>
        <taxon>Gammaproteobacteria</taxon>
        <taxon>Lysobacterales</taxon>
        <taxon>Lysobacteraceae</taxon>
        <taxon>Luteimonas</taxon>
    </lineage>
</organism>
<proteinExistence type="predicted"/>
<reference evidence="2 3" key="1">
    <citation type="submission" date="2020-07" db="EMBL/GenBank/DDBJ databases">
        <title>Luteimonas sp. SJ-92.</title>
        <authorList>
            <person name="Huang X.-X."/>
            <person name="Xu L."/>
            <person name="Sun J.-Q."/>
        </authorList>
    </citation>
    <scope>NUCLEOTIDE SEQUENCE [LARGE SCALE GENOMIC DNA]</scope>
    <source>
        <strain evidence="2 3">SJ-92</strain>
    </source>
</reference>
<evidence type="ECO:0000313" key="3">
    <source>
        <dbReference type="Proteomes" id="UP000578091"/>
    </source>
</evidence>